<dbReference type="InterPro" id="IPR043151">
    <property type="entry name" value="BAH_sf"/>
</dbReference>
<feature type="compositionally biased region" description="Polar residues" evidence="1">
    <location>
        <begin position="128"/>
        <end position="145"/>
    </location>
</feature>
<keyword evidence="3" id="KW-1185">Reference proteome</keyword>
<dbReference type="EMBL" id="SPHZ02000006">
    <property type="protein sequence ID" value="KAF0912955.1"/>
    <property type="molecule type" value="Genomic_DNA"/>
</dbReference>
<gene>
    <name evidence="2" type="ORF">E2562_019766</name>
</gene>
<dbReference type="Proteomes" id="UP000479710">
    <property type="component" value="Unassembled WGS sequence"/>
</dbReference>
<dbReference type="AlphaFoldDB" id="A0A6G1DJF1"/>
<evidence type="ECO:0000313" key="2">
    <source>
        <dbReference type="EMBL" id="KAF0912955.1"/>
    </source>
</evidence>
<sequence>MTDGTFDKVAIGNNDDEYANLASFSTPNVHDFVYILVQHNKRYVAYVEELYKDNHANNMARIRWFDPLDDVEHFEKFQTSVDNTNWEPHLFIWLLDNDDNVKSFDIAQLQGYSDQEIFSTILDTSPVTVHSDASNSTRVIPSSSDRGQKRKHDANGDQTMEKLPAGGAAIFWKLFACKAFNEQGEMVRQSCHLASLSIPYMINNTRTSIK</sequence>
<comment type="caution">
    <text evidence="2">The sequence shown here is derived from an EMBL/GenBank/DDBJ whole genome shotgun (WGS) entry which is preliminary data.</text>
</comment>
<protein>
    <submittedName>
        <fullName evidence="2">Uncharacterized protein</fullName>
    </submittedName>
</protein>
<organism evidence="2 3">
    <name type="scientific">Oryza meyeriana var. granulata</name>
    <dbReference type="NCBI Taxonomy" id="110450"/>
    <lineage>
        <taxon>Eukaryota</taxon>
        <taxon>Viridiplantae</taxon>
        <taxon>Streptophyta</taxon>
        <taxon>Embryophyta</taxon>
        <taxon>Tracheophyta</taxon>
        <taxon>Spermatophyta</taxon>
        <taxon>Magnoliopsida</taxon>
        <taxon>Liliopsida</taxon>
        <taxon>Poales</taxon>
        <taxon>Poaceae</taxon>
        <taxon>BOP clade</taxon>
        <taxon>Oryzoideae</taxon>
        <taxon>Oryzeae</taxon>
        <taxon>Oryzinae</taxon>
        <taxon>Oryza</taxon>
        <taxon>Oryza meyeriana</taxon>
    </lineage>
</organism>
<feature type="region of interest" description="Disordered" evidence="1">
    <location>
        <begin position="128"/>
        <end position="160"/>
    </location>
</feature>
<reference evidence="2 3" key="1">
    <citation type="submission" date="2019-11" db="EMBL/GenBank/DDBJ databases">
        <title>Whole genome sequence of Oryza granulata.</title>
        <authorList>
            <person name="Li W."/>
        </authorList>
    </citation>
    <scope>NUCLEOTIDE SEQUENCE [LARGE SCALE GENOMIC DNA]</scope>
    <source>
        <strain evidence="3">cv. Menghai</strain>
        <tissue evidence="2">Leaf</tissue>
    </source>
</reference>
<accession>A0A6G1DJF1</accession>
<evidence type="ECO:0000256" key="1">
    <source>
        <dbReference type="SAM" id="MobiDB-lite"/>
    </source>
</evidence>
<name>A0A6G1DJF1_9ORYZ</name>
<evidence type="ECO:0000313" key="3">
    <source>
        <dbReference type="Proteomes" id="UP000479710"/>
    </source>
</evidence>
<dbReference type="Gene3D" id="2.30.30.490">
    <property type="match status" value="1"/>
</dbReference>
<proteinExistence type="predicted"/>